<keyword evidence="4 10" id="KW-1133">Transmembrane helix</keyword>
<keyword evidence="8" id="KW-0807">Transducer</keyword>
<feature type="region of interest" description="Disordered" evidence="9">
    <location>
        <begin position="348"/>
        <end position="374"/>
    </location>
</feature>
<feature type="transmembrane region" description="Helical" evidence="10">
    <location>
        <begin position="804"/>
        <end position="828"/>
    </location>
</feature>
<feature type="compositionally biased region" description="Basic and acidic residues" evidence="9">
    <location>
        <begin position="449"/>
        <end position="464"/>
    </location>
</feature>
<dbReference type="Gene3D" id="1.20.1070.10">
    <property type="entry name" value="Rhodopsin 7-helix transmembrane proteins"/>
    <property type="match status" value="2"/>
</dbReference>
<feature type="transmembrane region" description="Helical" evidence="10">
    <location>
        <begin position="85"/>
        <end position="105"/>
    </location>
</feature>
<protein>
    <recommendedName>
        <fullName evidence="11">G-protein coupled receptors family 1 profile domain-containing protein</fullName>
    </recommendedName>
</protein>
<evidence type="ECO:0000256" key="4">
    <source>
        <dbReference type="ARBA" id="ARBA00022989"/>
    </source>
</evidence>
<feature type="transmembrane region" description="Helical" evidence="10">
    <location>
        <begin position="126"/>
        <end position="146"/>
    </location>
</feature>
<keyword evidence="6 10" id="KW-0472">Membrane</keyword>
<evidence type="ECO:0000256" key="5">
    <source>
        <dbReference type="ARBA" id="ARBA00023040"/>
    </source>
</evidence>
<dbReference type="EMBL" id="JAWDGP010003613">
    <property type="protein sequence ID" value="KAK3772590.1"/>
    <property type="molecule type" value="Genomic_DNA"/>
</dbReference>
<evidence type="ECO:0000313" key="12">
    <source>
        <dbReference type="EMBL" id="KAK3772590.1"/>
    </source>
</evidence>
<dbReference type="PROSITE" id="PS50262">
    <property type="entry name" value="G_PROTEIN_RECEP_F1_2"/>
    <property type="match status" value="1"/>
</dbReference>
<evidence type="ECO:0000256" key="3">
    <source>
        <dbReference type="ARBA" id="ARBA00022692"/>
    </source>
</evidence>
<feature type="region of interest" description="Disordered" evidence="9">
    <location>
        <begin position="624"/>
        <end position="647"/>
    </location>
</feature>
<sequence length="844" mass="94971">MNASTAFPTEVTLSVALAVQNGIDIRNIILGVIGVTFNIVAIFFLFLSKRVRPTLKITLLSMAFNDGIFMLSAALWGFGLECWPILYIVACSILVSYFITSAIALHNYTAVFYPLRCRNILSLKRSLLLVLSCWLGGYAIALAFLGVRVPAETPCFLVTAMSRPLIVVYSAICLLCCCFVTVASVKVLACIRGRNRTIALRPLRNAQEHGQSALISINEVQSKRCRVNMWPFRRCTVAPMSENTFAFTENAGRSKISASISSKIANKPNQEYDLSTPKDAQKNHVKCKNTNLDTISEFVQSTSGQNGDTKCNKLITVRPARQHNSDEEQSVVGTNSWTREILQDGHHHKDAPYYVKSKSNPRPRISDKNYLKVPPSPGLKLKSCTDTYKAVDNLRKPKQRCSHDSEPHGRMNRTSDSMVDHGKSEVSFRGRKCPEGFTDSDIDESSSSGRRESSHSSEISESHKPHFLVNNDDVNKLINTVLTVPLHMNCHTENSRYKTLSRNVKNQNNFKMVTTINISPPTVLSGTDITHLSWWRSQGEFSKCYDDQKSCMSTNTLKHKSETGATSRIVNEEKCISDSITDKAGKFPNHSDYQKMLIKSDDEQYVSTTERIDSSDDLTYSEKQRTFEDVDENQKSGFNTENPENEPVSAVEHLMGSQRSRAIIATELKKYDQLSDNKRLSSALRNISVISPKEIIPVNIPHLTPCAGSTNEGHPSESFNTDSLVLSYPDSTDQIILDRSANQSTPTLTRHQTDRGDKRWHSRTQSTLLILCSWCCFLSLPYIVYATYVAIWLEDRLTFQRSSVGMLCSSLVGLNSIINPLLYAWRFVEWRDIWSRIRRAISRR</sequence>
<keyword evidence="5" id="KW-0297">G-protein coupled receptor</keyword>
<comment type="subcellular location">
    <subcellularLocation>
        <location evidence="1">Cell membrane</location>
        <topology evidence="1">Multi-pass membrane protein</topology>
    </subcellularLocation>
</comment>
<evidence type="ECO:0000256" key="9">
    <source>
        <dbReference type="SAM" id="MobiDB-lite"/>
    </source>
</evidence>
<evidence type="ECO:0000256" key="6">
    <source>
        <dbReference type="ARBA" id="ARBA00023136"/>
    </source>
</evidence>
<dbReference type="InterPro" id="IPR017452">
    <property type="entry name" value="GPCR_Rhodpsn_7TM"/>
</dbReference>
<dbReference type="InterPro" id="IPR050569">
    <property type="entry name" value="TAAR"/>
</dbReference>
<dbReference type="GO" id="GO:0004930">
    <property type="term" value="F:G protein-coupled receptor activity"/>
    <property type="evidence" value="ECO:0007669"/>
    <property type="project" value="UniProtKB-KW"/>
</dbReference>
<evidence type="ECO:0000259" key="11">
    <source>
        <dbReference type="PROSITE" id="PS50262"/>
    </source>
</evidence>
<feature type="transmembrane region" description="Helical" evidence="10">
    <location>
        <begin position="166"/>
        <end position="191"/>
    </location>
</feature>
<evidence type="ECO:0000256" key="8">
    <source>
        <dbReference type="ARBA" id="ARBA00023224"/>
    </source>
</evidence>
<accession>A0AAE1DJY5</accession>
<dbReference type="GO" id="GO:0005886">
    <property type="term" value="C:plasma membrane"/>
    <property type="evidence" value="ECO:0007669"/>
    <property type="project" value="UniProtKB-SubCell"/>
</dbReference>
<evidence type="ECO:0000256" key="2">
    <source>
        <dbReference type="ARBA" id="ARBA00022475"/>
    </source>
</evidence>
<dbReference type="Proteomes" id="UP001283361">
    <property type="component" value="Unassembled WGS sequence"/>
</dbReference>
<reference evidence="12" key="1">
    <citation type="journal article" date="2023" name="G3 (Bethesda)">
        <title>A reference genome for the long-term kleptoplast-retaining sea slug Elysia crispata morphotype clarki.</title>
        <authorList>
            <person name="Eastman K.E."/>
            <person name="Pendleton A.L."/>
            <person name="Shaikh M.A."/>
            <person name="Suttiyut T."/>
            <person name="Ogas R."/>
            <person name="Tomko P."/>
            <person name="Gavelis G."/>
            <person name="Widhalm J.R."/>
            <person name="Wisecaver J.H."/>
        </authorList>
    </citation>
    <scope>NUCLEOTIDE SEQUENCE</scope>
    <source>
        <strain evidence="12">ECLA1</strain>
    </source>
</reference>
<keyword evidence="7" id="KW-0675">Receptor</keyword>
<feature type="transmembrane region" description="Helical" evidence="10">
    <location>
        <begin position="28"/>
        <end position="47"/>
    </location>
</feature>
<name>A0AAE1DJY5_9GAST</name>
<feature type="region of interest" description="Disordered" evidence="9">
    <location>
        <begin position="395"/>
        <end position="467"/>
    </location>
</feature>
<comment type="caution">
    <text evidence="12">The sequence shown here is derived from an EMBL/GenBank/DDBJ whole genome shotgun (WGS) entry which is preliminary data.</text>
</comment>
<feature type="domain" description="G-protein coupled receptors family 1 profile" evidence="11">
    <location>
        <begin position="37"/>
        <end position="142"/>
    </location>
</feature>
<evidence type="ECO:0000256" key="1">
    <source>
        <dbReference type="ARBA" id="ARBA00004651"/>
    </source>
</evidence>
<keyword evidence="13" id="KW-1185">Reference proteome</keyword>
<feature type="transmembrane region" description="Helical" evidence="10">
    <location>
        <begin position="59"/>
        <end position="79"/>
    </location>
</feature>
<keyword evidence="2" id="KW-1003">Cell membrane</keyword>
<dbReference type="AlphaFoldDB" id="A0AAE1DJY5"/>
<evidence type="ECO:0000313" key="13">
    <source>
        <dbReference type="Proteomes" id="UP001283361"/>
    </source>
</evidence>
<keyword evidence="3 10" id="KW-0812">Transmembrane</keyword>
<organism evidence="12 13">
    <name type="scientific">Elysia crispata</name>
    <name type="common">lettuce slug</name>
    <dbReference type="NCBI Taxonomy" id="231223"/>
    <lineage>
        <taxon>Eukaryota</taxon>
        <taxon>Metazoa</taxon>
        <taxon>Spiralia</taxon>
        <taxon>Lophotrochozoa</taxon>
        <taxon>Mollusca</taxon>
        <taxon>Gastropoda</taxon>
        <taxon>Heterobranchia</taxon>
        <taxon>Euthyneura</taxon>
        <taxon>Panpulmonata</taxon>
        <taxon>Sacoglossa</taxon>
        <taxon>Placobranchoidea</taxon>
        <taxon>Plakobranchidae</taxon>
        <taxon>Elysia</taxon>
    </lineage>
</organism>
<dbReference type="CDD" id="cd00637">
    <property type="entry name" value="7tm_classA_rhodopsin-like"/>
    <property type="match status" value="2"/>
</dbReference>
<evidence type="ECO:0000256" key="7">
    <source>
        <dbReference type="ARBA" id="ARBA00023170"/>
    </source>
</evidence>
<feature type="compositionally biased region" description="Basic and acidic residues" evidence="9">
    <location>
        <begin position="624"/>
        <end position="634"/>
    </location>
</feature>
<dbReference type="SUPFAM" id="SSF81321">
    <property type="entry name" value="Family A G protein-coupled receptor-like"/>
    <property type="match status" value="1"/>
</dbReference>
<proteinExistence type="predicted"/>
<dbReference type="PANTHER" id="PTHR24249">
    <property type="entry name" value="HISTAMINE RECEPTOR-RELATED G-PROTEIN COUPLED RECEPTOR"/>
    <property type="match status" value="1"/>
</dbReference>
<feature type="transmembrane region" description="Helical" evidence="10">
    <location>
        <begin position="768"/>
        <end position="792"/>
    </location>
</feature>
<gene>
    <name evidence="12" type="ORF">RRG08_027327</name>
</gene>
<evidence type="ECO:0000256" key="10">
    <source>
        <dbReference type="SAM" id="Phobius"/>
    </source>
</evidence>
<feature type="compositionally biased region" description="Basic and acidic residues" evidence="9">
    <location>
        <begin position="418"/>
        <end position="434"/>
    </location>
</feature>